<feature type="transmembrane region" description="Helical" evidence="1">
    <location>
        <begin position="50"/>
        <end position="74"/>
    </location>
</feature>
<evidence type="ECO:0008006" key="4">
    <source>
        <dbReference type="Google" id="ProtNLM"/>
    </source>
</evidence>
<dbReference type="RefSeq" id="WP_134049114.1">
    <property type="nucleotide sequence ID" value="NZ_PECB01000003.1"/>
</dbReference>
<accession>A0A4R8R446</accession>
<dbReference type="AlphaFoldDB" id="A0A4R8R446"/>
<name>A0A4R8R446_9MYCO</name>
<evidence type="ECO:0000313" key="3">
    <source>
        <dbReference type="Proteomes" id="UP000295165"/>
    </source>
</evidence>
<dbReference type="EMBL" id="PECC01000027">
    <property type="protein sequence ID" value="TDZ50734.1"/>
    <property type="molecule type" value="Genomic_DNA"/>
</dbReference>
<comment type="caution">
    <text evidence="2">The sequence shown here is derived from an EMBL/GenBank/DDBJ whole genome shotgun (WGS) entry which is preliminary data.</text>
</comment>
<keyword evidence="3" id="KW-1185">Reference proteome</keyword>
<evidence type="ECO:0000313" key="2">
    <source>
        <dbReference type="EMBL" id="TDZ50734.1"/>
    </source>
</evidence>
<keyword evidence="1" id="KW-1133">Transmembrane helix</keyword>
<feature type="transmembrane region" description="Helical" evidence="1">
    <location>
        <begin position="124"/>
        <end position="145"/>
    </location>
</feature>
<evidence type="ECO:0000256" key="1">
    <source>
        <dbReference type="SAM" id="Phobius"/>
    </source>
</evidence>
<sequence>MHTHFVFQLHINSATVRENLSVHAPADDKLRRPFFLRTARRRRPIVARRWTSIVELLLDTCFVTAIIFLCLKALKPGIFEGISWFSWFGTPGSGALATIAAVLALPTLGFGVRRLSGTTLFDGPPLVLLSAAAASAFALGMSAYWGCHGAHAPFFAPLTWTVALFAGEYQDPDGAGSSCQTVPVALDFARLLAIGTTLGTALAAALTFLRAERDRLAVWRARALTAVVGLDDDAVPMVRAIARTMSPRESLVVLTGDSDTTAAHAVRDIGARVRVVNLDDPQALPRLHIWNRLDRLYLLSADPVQNLKRFNVINAEVGGQRSERVRLPVTVRIDNPWQAEVVRRRLLAHSDRRWAADAVGRFEATAAKLVRHMTLARPETDAPQTVVLCGLSPLTYAIASALSQSQRELELDPNDRIVLPARVVIFARGAQSFVDDHRMWQSMLTPANSALPVIAHNAEPSVDEITEYIRQDPPAHVVVFSDPAMETEGIRLTARFPDLRLYLASAVSTTFTDFSLAGSLLSFPINMELDQGAPHDAWERAAELIHEHYSRGKDRTRRATKPWVELDPFLKSSNRRQVLNALWIVETYGDHTWNSFESGPAEPLPPGFDALDPLRRLEILGFEEATVMRMIKAEHEDWYRFYRGAGWKYAAIRDDDHNSHDKLLPWSDMEKHPGFVLDAQRSLASTLINLRCLGYRPVLKRQVEVRSDDVG</sequence>
<protein>
    <recommendedName>
        <fullName evidence="4">Ryanodine receptor Ryr domain-containing protein</fullName>
    </recommendedName>
</protein>
<gene>
    <name evidence="2" type="ORF">CCUG63697_02243</name>
</gene>
<keyword evidence="1" id="KW-0812">Transmembrane</keyword>
<dbReference type="Proteomes" id="UP000295165">
    <property type="component" value="Unassembled WGS sequence"/>
</dbReference>
<dbReference type="Gene3D" id="6.20.350.10">
    <property type="match status" value="1"/>
</dbReference>
<proteinExistence type="predicted"/>
<feature type="transmembrane region" description="Helical" evidence="1">
    <location>
        <begin position="94"/>
        <end position="112"/>
    </location>
</feature>
<reference evidence="2 3" key="1">
    <citation type="journal article" date="2019" name="Sci. Rep.">
        <title>Extended insight into the Mycobacterium chelonae-abscessus complex through whole genome sequencing of Mycobacterium salmoniphilum outbreak and Mycobacterium salmoniphilum-like strains.</title>
        <authorList>
            <person name="Behra P.R.K."/>
            <person name="Das S."/>
            <person name="Pettersson B.M.F."/>
            <person name="Shirreff L."/>
            <person name="DuCote T."/>
            <person name="Jacobsson K.G."/>
            <person name="Ennis D.G."/>
            <person name="Kirsebom L.A."/>
        </authorList>
    </citation>
    <scope>NUCLEOTIDE SEQUENCE [LARGE SCALE GENOMIC DNA]</scope>
    <source>
        <strain evidence="2 3">CCUG 63697</strain>
    </source>
</reference>
<organism evidence="2 3">
    <name type="scientific">Mycobacteroides franklinii</name>
    <dbReference type="NCBI Taxonomy" id="948102"/>
    <lineage>
        <taxon>Bacteria</taxon>
        <taxon>Bacillati</taxon>
        <taxon>Actinomycetota</taxon>
        <taxon>Actinomycetes</taxon>
        <taxon>Mycobacteriales</taxon>
        <taxon>Mycobacteriaceae</taxon>
        <taxon>Mycobacteroides</taxon>
    </lineage>
</organism>
<keyword evidence="1" id="KW-0472">Membrane</keyword>